<sequence length="68" mass="7788">MAAEGNPDPEPSDQGLEAELVSLRSQAEVLRQELKTCKDELQKLQKQLSQSERLQKTTESYNEDLRQQ</sequence>
<evidence type="ECO:0000313" key="3">
    <source>
        <dbReference type="Proteomes" id="UP001529510"/>
    </source>
</evidence>
<feature type="region of interest" description="Disordered" evidence="1">
    <location>
        <begin position="46"/>
        <end position="68"/>
    </location>
</feature>
<evidence type="ECO:0000256" key="1">
    <source>
        <dbReference type="SAM" id="MobiDB-lite"/>
    </source>
</evidence>
<dbReference type="EMBL" id="JAMKFB020000021">
    <property type="protein sequence ID" value="KAL0163234.1"/>
    <property type="molecule type" value="Genomic_DNA"/>
</dbReference>
<organism evidence="2 3">
    <name type="scientific">Cirrhinus mrigala</name>
    <name type="common">Mrigala</name>
    <dbReference type="NCBI Taxonomy" id="683832"/>
    <lineage>
        <taxon>Eukaryota</taxon>
        <taxon>Metazoa</taxon>
        <taxon>Chordata</taxon>
        <taxon>Craniata</taxon>
        <taxon>Vertebrata</taxon>
        <taxon>Euteleostomi</taxon>
        <taxon>Actinopterygii</taxon>
        <taxon>Neopterygii</taxon>
        <taxon>Teleostei</taxon>
        <taxon>Ostariophysi</taxon>
        <taxon>Cypriniformes</taxon>
        <taxon>Cyprinidae</taxon>
        <taxon>Labeoninae</taxon>
        <taxon>Labeonini</taxon>
        <taxon>Cirrhinus</taxon>
    </lineage>
</organism>
<evidence type="ECO:0000313" key="2">
    <source>
        <dbReference type="EMBL" id="KAL0163234.1"/>
    </source>
</evidence>
<gene>
    <name evidence="2" type="ORF">M9458_042630</name>
</gene>
<comment type="caution">
    <text evidence="2">The sequence shown here is derived from an EMBL/GenBank/DDBJ whole genome shotgun (WGS) entry which is preliminary data.</text>
</comment>
<keyword evidence="3" id="KW-1185">Reference proteome</keyword>
<name>A0ABD0NMP3_CIRMR</name>
<protein>
    <submittedName>
        <fullName evidence="2">Uncharacterized protein</fullName>
    </submittedName>
</protein>
<feature type="non-terminal residue" evidence="2">
    <location>
        <position position="68"/>
    </location>
</feature>
<reference evidence="2 3" key="1">
    <citation type="submission" date="2024-05" db="EMBL/GenBank/DDBJ databases">
        <title>Genome sequencing and assembly of Indian major carp, Cirrhinus mrigala (Hamilton, 1822).</title>
        <authorList>
            <person name="Mohindra V."/>
            <person name="Chowdhury L.M."/>
            <person name="Lal K."/>
            <person name="Jena J.K."/>
        </authorList>
    </citation>
    <scope>NUCLEOTIDE SEQUENCE [LARGE SCALE GENOMIC DNA]</scope>
    <source>
        <strain evidence="2">CM1030</strain>
        <tissue evidence="2">Blood</tissue>
    </source>
</reference>
<dbReference type="AlphaFoldDB" id="A0ABD0NMP3"/>
<proteinExistence type="predicted"/>
<accession>A0ABD0NMP3</accession>
<dbReference type="Proteomes" id="UP001529510">
    <property type="component" value="Unassembled WGS sequence"/>
</dbReference>